<evidence type="ECO:0000313" key="4">
    <source>
        <dbReference type="Proteomes" id="UP001497444"/>
    </source>
</evidence>
<dbReference type="InterPro" id="IPR040229">
    <property type="entry name" value="At3g27390-like"/>
</dbReference>
<name>A0ABP0VT08_9BRYO</name>
<proteinExistence type="predicted"/>
<evidence type="ECO:0000256" key="2">
    <source>
        <dbReference type="SAM" id="Phobius"/>
    </source>
</evidence>
<feature type="transmembrane region" description="Helical" evidence="2">
    <location>
        <begin position="206"/>
        <end position="227"/>
    </location>
</feature>
<dbReference type="PANTHER" id="PTHR31133:SF12">
    <property type="entry name" value="MEMBRANE PROTEIN"/>
    <property type="match status" value="1"/>
</dbReference>
<feature type="region of interest" description="Disordered" evidence="1">
    <location>
        <begin position="576"/>
        <end position="602"/>
    </location>
</feature>
<feature type="transmembrane region" description="Helical" evidence="2">
    <location>
        <begin position="31"/>
        <end position="50"/>
    </location>
</feature>
<feature type="transmembrane region" description="Helical" evidence="2">
    <location>
        <begin position="98"/>
        <end position="122"/>
    </location>
</feature>
<accession>A0ABP0VT08</accession>
<evidence type="ECO:0000256" key="1">
    <source>
        <dbReference type="SAM" id="MobiDB-lite"/>
    </source>
</evidence>
<feature type="compositionally biased region" description="Basic and acidic residues" evidence="1">
    <location>
        <begin position="347"/>
        <end position="363"/>
    </location>
</feature>
<gene>
    <name evidence="3" type="ORF">CSSPJE1EN1_LOCUS3091</name>
</gene>
<dbReference type="PANTHER" id="PTHR31133">
    <property type="entry name" value="MEMBRANE PROTEIN"/>
    <property type="match status" value="1"/>
</dbReference>
<evidence type="ECO:0008006" key="5">
    <source>
        <dbReference type="Google" id="ProtNLM"/>
    </source>
</evidence>
<keyword evidence="2" id="KW-1133">Transmembrane helix</keyword>
<organism evidence="3 4">
    <name type="scientific">Sphagnum jensenii</name>
    <dbReference type="NCBI Taxonomy" id="128206"/>
    <lineage>
        <taxon>Eukaryota</taxon>
        <taxon>Viridiplantae</taxon>
        <taxon>Streptophyta</taxon>
        <taxon>Embryophyta</taxon>
        <taxon>Bryophyta</taxon>
        <taxon>Sphagnophytina</taxon>
        <taxon>Sphagnopsida</taxon>
        <taxon>Sphagnales</taxon>
        <taxon>Sphagnaceae</taxon>
        <taxon>Sphagnum</taxon>
    </lineage>
</organism>
<protein>
    <recommendedName>
        <fullName evidence="5">Transmembrane protein</fullName>
    </recommendedName>
</protein>
<dbReference type="EMBL" id="OZ020105">
    <property type="protein sequence ID" value="CAK9257613.1"/>
    <property type="molecule type" value="Genomic_DNA"/>
</dbReference>
<dbReference type="Proteomes" id="UP001497444">
    <property type="component" value="Chromosome 10"/>
</dbReference>
<keyword evidence="4" id="KW-1185">Reference proteome</keyword>
<keyword evidence="2" id="KW-0812">Transmembrane</keyword>
<feature type="region of interest" description="Disordered" evidence="1">
    <location>
        <begin position="336"/>
        <end position="371"/>
    </location>
</feature>
<feature type="transmembrane region" description="Helical" evidence="2">
    <location>
        <begin position="56"/>
        <end position="77"/>
    </location>
</feature>
<reference evidence="3" key="1">
    <citation type="submission" date="2024-02" db="EMBL/GenBank/DDBJ databases">
        <authorList>
            <consortium name="ELIXIR-Norway"/>
            <consortium name="Elixir Norway"/>
        </authorList>
    </citation>
    <scope>NUCLEOTIDE SEQUENCE</scope>
</reference>
<keyword evidence="2" id="KW-0472">Membrane</keyword>
<sequence>MEHGDSKAQVKGGRILSAIRANTGCGPMEQVWRFLVFLGLCFMLFILGLVKGSIVGLPSALIIFAGDMAVVIGLWPVHVFCTYRTLAMTKKLGIVVKVLSLLLVPIPLLLWPCVVVMCSLLGGLGYGFGQPLVATFEAVGENRNAKFHHSLMDGTYTTLKGSCTVVRDFTDFTFHSYFDLIDEFRTGELKGAKPFDIKLVEIPGCILVGLLGLIVDTPIISLVALAKSPLMLLKGWRQLILDLVGQPSSCVACGPFAGLAIVLWPLVVCATVLSAIFCSPFLGLFGAVIVYQENSFCLGLSHVVAVVAEFDEYSNDVLDLNEGSCLPRPRYRRSTMESKRSGVVSKPDIESGTRETVPRESFSRPEGPQLNTQRSLKQTLQEVKLVQMWDHVFTNLDSGGKVLIDAGVLRPSDLEKFIKNSRNPNIKWVAVGVPAYCTLQGLLASAKSGTAGFLLRDGLEVTALNRPKERLSDWFFEPLLTIRDQLRAANLQVSEDCYLEKLVLTVGNTARMDEWDNGAVEPDDGMRKAELQALARRLQGIATSISRLPTHRRRFEALVKTLLAYAKDRSSGIQRDDMGQVSWTESDTLGSDRKDSLQSGSPELSLHLVRDDVM</sequence>
<evidence type="ECO:0000313" key="3">
    <source>
        <dbReference type="EMBL" id="CAK9257613.1"/>
    </source>
</evidence>